<reference evidence="2" key="2">
    <citation type="submission" date="2020-06" db="EMBL/GenBank/DDBJ databases">
        <authorList>
            <person name="Sheffer M."/>
        </authorList>
    </citation>
    <scope>NUCLEOTIDE SEQUENCE</scope>
</reference>
<comment type="caution">
    <text evidence="2">The sequence shown here is derived from an EMBL/GenBank/DDBJ whole genome shotgun (WGS) entry which is preliminary data.</text>
</comment>
<organism evidence="2 3">
    <name type="scientific">Argiope bruennichi</name>
    <name type="common">Wasp spider</name>
    <name type="synonym">Aranea bruennichi</name>
    <dbReference type="NCBI Taxonomy" id="94029"/>
    <lineage>
        <taxon>Eukaryota</taxon>
        <taxon>Metazoa</taxon>
        <taxon>Ecdysozoa</taxon>
        <taxon>Arthropoda</taxon>
        <taxon>Chelicerata</taxon>
        <taxon>Arachnida</taxon>
        <taxon>Araneae</taxon>
        <taxon>Araneomorphae</taxon>
        <taxon>Entelegynae</taxon>
        <taxon>Araneoidea</taxon>
        <taxon>Araneidae</taxon>
        <taxon>Argiope</taxon>
    </lineage>
</organism>
<protein>
    <submittedName>
        <fullName evidence="2">Uncharacterized protein</fullName>
    </submittedName>
</protein>
<gene>
    <name evidence="2" type="ORF">HNY73_000131</name>
</gene>
<feature type="compositionally biased region" description="Basic and acidic residues" evidence="1">
    <location>
        <begin position="67"/>
        <end position="76"/>
    </location>
</feature>
<feature type="region of interest" description="Disordered" evidence="1">
    <location>
        <begin position="63"/>
        <end position="94"/>
    </location>
</feature>
<evidence type="ECO:0000313" key="2">
    <source>
        <dbReference type="EMBL" id="KAF8795655.1"/>
    </source>
</evidence>
<evidence type="ECO:0000313" key="3">
    <source>
        <dbReference type="Proteomes" id="UP000807504"/>
    </source>
</evidence>
<keyword evidence="3" id="KW-1185">Reference proteome</keyword>
<accession>A0A8T0FZG8</accession>
<proteinExistence type="predicted"/>
<dbReference type="AlphaFoldDB" id="A0A8T0FZG8"/>
<sequence length="94" mass="10659">MMTATRVVHGYRFLSLEVSRLVEHQCIIHDSLTCVKVLQFRRMASPKQQKIVGPTMASIAPRKRARLGRDRLRSRPDIGMSLGGSPRDGRPDLF</sequence>
<dbReference type="Proteomes" id="UP000807504">
    <property type="component" value="Unassembled WGS sequence"/>
</dbReference>
<dbReference type="EMBL" id="JABXBU010000001">
    <property type="protein sequence ID" value="KAF8795655.1"/>
    <property type="molecule type" value="Genomic_DNA"/>
</dbReference>
<reference evidence="2" key="1">
    <citation type="journal article" date="2020" name="bioRxiv">
        <title>Chromosome-level reference genome of the European wasp spider Argiope bruennichi: a resource for studies on range expansion and evolutionary adaptation.</title>
        <authorList>
            <person name="Sheffer M.M."/>
            <person name="Hoppe A."/>
            <person name="Krehenwinkel H."/>
            <person name="Uhl G."/>
            <person name="Kuss A.W."/>
            <person name="Jensen L."/>
            <person name="Jensen C."/>
            <person name="Gillespie R.G."/>
            <person name="Hoff K.J."/>
            <person name="Prost S."/>
        </authorList>
    </citation>
    <scope>NUCLEOTIDE SEQUENCE</scope>
</reference>
<name>A0A8T0FZG8_ARGBR</name>
<evidence type="ECO:0000256" key="1">
    <source>
        <dbReference type="SAM" id="MobiDB-lite"/>
    </source>
</evidence>